<name>A0A6J7HQY3_9ZZZZ</name>
<evidence type="ECO:0000259" key="5">
    <source>
        <dbReference type="PROSITE" id="PS50893"/>
    </source>
</evidence>
<evidence type="ECO:0000256" key="2">
    <source>
        <dbReference type="ARBA" id="ARBA00022448"/>
    </source>
</evidence>
<dbReference type="InterPro" id="IPR027417">
    <property type="entry name" value="P-loop_NTPase"/>
</dbReference>
<dbReference type="EMBL" id="CAFBNB010000016">
    <property type="protein sequence ID" value="CAB4919683.1"/>
    <property type="molecule type" value="Genomic_DNA"/>
</dbReference>
<evidence type="ECO:0000256" key="3">
    <source>
        <dbReference type="ARBA" id="ARBA00022741"/>
    </source>
</evidence>
<protein>
    <submittedName>
        <fullName evidence="6">Unannotated protein</fullName>
    </submittedName>
</protein>
<dbReference type="InterPro" id="IPR017871">
    <property type="entry name" value="ABC_transporter-like_CS"/>
</dbReference>
<feature type="domain" description="ABC transporter" evidence="5">
    <location>
        <begin position="8"/>
        <end position="233"/>
    </location>
</feature>
<dbReference type="InterPro" id="IPR003593">
    <property type="entry name" value="AAA+_ATPase"/>
</dbReference>
<dbReference type="PANTHER" id="PTHR43335:SF4">
    <property type="entry name" value="ABC TRANSPORTER, ATP-BINDING PROTEIN"/>
    <property type="match status" value="1"/>
</dbReference>
<dbReference type="PANTHER" id="PTHR43335">
    <property type="entry name" value="ABC TRANSPORTER, ATP-BINDING PROTEIN"/>
    <property type="match status" value="1"/>
</dbReference>
<dbReference type="SMART" id="SM00382">
    <property type="entry name" value="AAA"/>
    <property type="match status" value="1"/>
</dbReference>
<keyword evidence="2" id="KW-0813">Transport</keyword>
<dbReference type="AlphaFoldDB" id="A0A6J7HQY3"/>
<dbReference type="GO" id="GO:0016887">
    <property type="term" value="F:ATP hydrolysis activity"/>
    <property type="evidence" value="ECO:0007669"/>
    <property type="project" value="InterPro"/>
</dbReference>
<dbReference type="GO" id="GO:0005524">
    <property type="term" value="F:ATP binding"/>
    <property type="evidence" value="ECO:0007669"/>
    <property type="project" value="UniProtKB-KW"/>
</dbReference>
<dbReference type="Pfam" id="PF00005">
    <property type="entry name" value="ABC_tran"/>
    <property type="match status" value="1"/>
</dbReference>
<evidence type="ECO:0000313" key="6">
    <source>
        <dbReference type="EMBL" id="CAB4919683.1"/>
    </source>
</evidence>
<keyword evidence="4" id="KW-0067">ATP-binding</keyword>
<dbReference type="SUPFAM" id="SSF52540">
    <property type="entry name" value="P-loop containing nucleoside triphosphate hydrolases"/>
    <property type="match status" value="1"/>
</dbReference>
<evidence type="ECO:0000256" key="1">
    <source>
        <dbReference type="ARBA" id="ARBA00005417"/>
    </source>
</evidence>
<dbReference type="PROSITE" id="PS50893">
    <property type="entry name" value="ABC_TRANSPORTER_2"/>
    <property type="match status" value="1"/>
</dbReference>
<dbReference type="PROSITE" id="PS00211">
    <property type="entry name" value="ABC_TRANSPORTER_1"/>
    <property type="match status" value="1"/>
</dbReference>
<accession>A0A6J7HQY3</accession>
<reference evidence="6" key="1">
    <citation type="submission" date="2020-05" db="EMBL/GenBank/DDBJ databases">
        <authorList>
            <person name="Chiriac C."/>
            <person name="Salcher M."/>
            <person name="Ghai R."/>
            <person name="Kavagutti S V."/>
        </authorList>
    </citation>
    <scope>NUCLEOTIDE SEQUENCE</scope>
</reference>
<organism evidence="6">
    <name type="scientific">freshwater metagenome</name>
    <dbReference type="NCBI Taxonomy" id="449393"/>
    <lineage>
        <taxon>unclassified sequences</taxon>
        <taxon>metagenomes</taxon>
        <taxon>ecological metagenomes</taxon>
    </lineage>
</organism>
<gene>
    <name evidence="6" type="ORF">UFOPK3720_00154</name>
</gene>
<dbReference type="Gene3D" id="3.40.50.300">
    <property type="entry name" value="P-loop containing nucleotide triphosphate hydrolases"/>
    <property type="match status" value="1"/>
</dbReference>
<proteinExistence type="inferred from homology"/>
<evidence type="ECO:0000256" key="4">
    <source>
        <dbReference type="ARBA" id="ARBA00022840"/>
    </source>
</evidence>
<dbReference type="InterPro" id="IPR003439">
    <property type="entry name" value="ABC_transporter-like_ATP-bd"/>
</dbReference>
<sequence>MPTIGQTITIDHLSKRFGAVHAVHDLSFAVEPGRVTGFLGPNGSGKTTTLRCLLGLVRPSGGSACIGGRPYRDLDHPGRVVGAALEASGFHPGRTARGHLRVIADALDLPKSRADEVLGIVGLEDAAGRKAGGFSLGMRQRLSLAAALVGDPGILILDEPANGLDPEGIAWLRGLLRRLAREGRTVLVSSHVLSEVQQTVDDVVIISKGALVRAGTLAELAGVGAVRVRVRSPRRDALIRALEVPGDGPPPTGLEPSDGDELLVTGLAAGDVGRRAFLAGVELHELTQQTNDLESLFLELTATGTPGGTA</sequence>
<comment type="similarity">
    <text evidence="1">Belongs to the ABC transporter superfamily.</text>
</comment>
<keyword evidence="3" id="KW-0547">Nucleotide-binding</keyword>